<dbReference type="OrthoDB" id="254480at2"/>
<feature type="compositionally biased region" description="Polar residues" evidence="1">
    <location>
        <begin position="133"/>
        <end position="146"/>
    </location>
</feature>
<evidence type="ECO:0000256" key="2">
    <source>
        <dbReference type="SAM" id="Phobius"/>
    </source>
</evidence>
<evidence type="ECO:0000256" key="1">
    <source>
        <dbReference type="SAM" id="MobiDB-lite"/>
    </source>
</evidence>
<keyword evidence="2" id="KW-1133">Transmembrane helix</keyword>
<dbReference type="EMBL" id="SJPY01000010">
    <property type="protein sequence ID" value="TWU35338.1"/>
    <property type="molecule type" value="Genomic_DNA"/>
</dbReference>
<evidence type="ECO:0000313" key="4">
    <source>
        <dbReference type="Proteomes" id="UP000315471"/>
    </source>
</evidence>
<comment type="caution">
    <text evidence="3">The sequence shown here is derived from an EMBL/GenBank/DDBJ whole genome shotgun (WGS) entry which is preliminary data.</text>
</comment>
<reference evidence="3 4" key="1">
    <citation type="submission" date="2019-02" db="EMBL/GenBank/DDBJ databases">
        <title>Deep-cultivation of Planctomycetes and their phenomic and genomic characterization uncovers novel biology.</title>
        <authorList>
            <person name="Wiegand S."/>
            <person name="Jogler M."/>
            <person name="Boedeker C."/>
            <person name="Pinto D."/>
            <person name="Vollmers J."/>
            <person name="Rivas-Marin E."/>
            <person name="Kohn T."/>
            <person name="Peeters S.H."/>
            <person name="Heuer A."/>
            <person name="Rast P."/>
            <person name="Oberbeckmann S."/>
            <person name="Bunk B."/>
            <person name="Jeske O."/>
            <person name="Meyerdierks A."/>
            <person name="Storesund J.E."/>
            <person name="Kallscheuer N."/>
            <person name="Luecker S."/>
            <person name="Lage O.M."/>
            <person name="Pohl T."/>
            <person name="Merkel B.J."/>
            <person name="Hornburger P."/>
            <person name="Mueller R.-W."/>
            <person name="Bruemmer F."/>
            <person name="Labrenz M."/>
            <person name="Spormann A.M."/>
            <person name="Op Den Camp H."/>
            <person name="Overmann J."/>
            <person name="Amann R."/>
            <person name="Jetten M.S.M."/>
            <person name="Mascher T."/>
            <person name="Medema M.H."/>
            <person name="Devos D.P."/>
            <person name="Kaster A.-K."/>
            <person name="Ovreas L."/>
            <person name="Rohde M."/>
            <person name="Galperin M.Y."/>
            <person name="Jogler C."/>
        </authorList>
    </citation>
    <scope>NUCLEOTIDE SEQUENCE [LARGE SCALE GENOMIC DNA]</scope>
    <source>
        <strain evidence="3 4">Q31b</strain>
    </source>
</reference>
<protein>
    <submittedName>
        <fullName evidence="3">Uncharacterized protein</fullName>
    </submittedName>
</protein>
<keyword evidence="2" id="KW-0472">Membrane</keyword>
<dbReference type="AlphaFoldDB" id="A0A5C6DF64"/>
<dbReference type="Proteomes" id="UP000315471">
    <property type="component" value="Unassembled WGS sequence"/>
</dbReference>
<sequence>MNKSPSYRTCLLEQLESRCMLAGGILSQSFDNHAQHDYQPNDAVDQSQVVDRQGPSEPVCLTIGLDDSRLPSSLSDKPTSDRSIGRSSDNNGFNLFHLAVEANSQSANDGNAVRTNPMIVVIDVRVSSALPKTPNTASQVQNSSILDSSDHASNSDSSRSAKLQTGSSTQTASDADVDDEESANAVLIRNQVATGEQAKISVPAISISENNIVQSPPMETTNATTGEMIETLPLLRRNLNPTAEPDTEERWQLDTQSIERIREVAELPDSPSPDDSDRITDAAIASWFNGQTGLMEIEATGDLHAPIDLTESIVDVVLDATVGLHRSVDLIALAAPESDAIPDDVRSAILAAIAAEQSSPIADVVREPTQARLGSVAYCATAVVAGTVAAVARRRKKAKMEYTRR</sequence>
<evidence type="ECO:0000313" key="3">
    <source>
        <dbReference type="EMBL" id="TWU35338.1"/>
    </source>
</evidence>
<gene>
    <name evidence="3" type="ORF">Q31b_54340</name>
</gene>
<name>A0A5C6DF64_9BACT</name>
<dbReference type="RefSeq" id="WP_146602510.1">
    <property type="nucleotide sequence ID" value="NZ_SJPY01000010.1"/>
</dbReference>
<feature type="region of interest" description="Disordered" evidence="1">
    <location>
        <begin position="63"/>
        <end position="88"/>
    </location>
</feature>
<feature type="region of interest" description="Disordered" evidence="1">
    <location>
        <begin position="132"/>
        <end position="180"/>
    </location>
</feature>
<feature type="compositionally biased region" description="Low complexity" evidence="1">
    <location>
        <begin position="151"/>
        <end position="160"/>
    </location>
</feature>
<keyword evidence="2" id="KW-0812">Transmembrane</keyword>
<feature type="transmembrane region" description="Helical" evidence="2">
    <location>
        <begin position="373"/>
        <end position="392"/>
    </location>
</feature>
<accession>A0A5C6DF64</accession>
<feature type="compositionally biased region" description="Polar residues" evidence="1">
    <location>
        <begin position="161"/>
        <end position="171"/>
    </location>
</feature>
<keyword evidence="4" id="KW-1185">Reference proteome</keyword>
<proteinExistence type="predicted"/>
<organism evidence="3 4">
    <name type="scientific">Novipirellula aureliae</name>
    <dbReference type="NCBI Taxonomy" id="2527966"/>
    <lineage>
        <taxon>Bacteria</taxon>
        <taxon>Pseudomonadati</taxon>
        <taxon>Planctomycetota</taxon>
        <taxon>Planctomycetia</taxon>
        <taxon>Pirellulales</taxon>
        <taxon>Pirellulaceae</taxon>
        <taxon>Novipirellula</taxon>
    </lineage>
</organism>